<evidence type="ECO:0000313" key="10">
    <source>
        <dbReference type="Proteomes" id="UP000177230"/>
    </source>
</evidence>
<organism evidence="9 10">
    <name type="scientific">Candidatus Edwardsbacteria bacterium GWF2_54_11</name>
    <dbReference type="NCBI Taxonomy" id="1817851"/>
    <lineage>
        <taxon>Bacteria</taxon>
        <taxon>Candidatus Edwardsiibacteriota</taxon>
    </lineage>
</organism>
<keyword evidence="6" id="KW-0820">tRNA-binding</keyword>
<dbReference type="Proteomes" id="UP000177230">
    <property type="component" value="Unassembled WGS sequence"/>
</dbReference>
<dbReference type="InterPro" id="IPR020606">
    <property type="entry name" value="Ribosomal_uS7_CS"/>
</dbReference>
<comment type="caution">
    <text evidence="9">The sequence shown here is derived from an EMBL/GenBank/DDBJ whole genome shotgun (WGS) entry which is preliminary data.</text>
</comment>
<dbReference type="HAMAP" id="MF_00480_B">
    <property type="entry name" value="Ribosomal_uS7_B"/>
    <property type="match status" value="1"/>
</dbReference>
<dbReference type="CDD" id="cd14869">
    <property type="entry name" value="uS7_Bacteria"/>
    <property type="match status" value="1"/>
</dbReference>
<dbReference type="GO" id="GO:0003735">
    <property type="term" value="F:structural constituent of ribosome"/>
    <property type="evidence" value="ECO:0007669"/>
    <property type="project" value="InterPro"/>
</dbReference>
<sequence length="156" mass="17846">MPRRKRVIKRELLPDPKYHDTMVTIFINNLMERGKKSIAERIFYNAVEIVEKKTKASGIDGFKQALNNIKPVLEVKPRRVGGATYQVPVEVKPERRTALAIRWMIAAAKSRSEQTMRERLAGEILSAIKNEGGAIKKKEDAHKMAEANKAFAHYRF</sequence>
<comment type="similarity">
    <text evidence="1 6 7">Belongs to the universal ribosomal protein uS7 family.</text>
</comment>
<evidence type="ECO:0000259" key="8">
    <source>
        <dbReference type="Pfam" id="PF00177"/>
    </source>
</evidence>
<dbReference type="GO" id="GO:0015935">
    <property type="term" value="C:small ribosomal subunit"/>
    <property type="evidence" value="ECO:0007669"/>
    <property type="project" value="InterPro"/>
</dbReference>
<dbReference type="InterPro" id="IPR036823">
    <property type="entry name" value="Ribosomal_uS7_dom_sf"/>
</dbReference>
<reference evidence="9 10" key="1">
    <citation type="journal article" date="2016" name="Nat. Commun.">
        <title>Thousands of microbial genomes shed light on interconnected biogeochemical processes in an aquifer system.</title>
        <authorList>
            <person name="Anantharaman K."/>
            <person name="Brown C.T."/>
            <person name="Hug L.A."/>
            <person name="Sharon I."/>
            <person name="Castelle C.J."/>
            <person name="Probst A.J."/>
            <person name="Thomas B.C."/>
            <person name="Singh A."/>
            <person name="Wilkins M.J."/>
            <person name="Karaoz U."/>
            <person name="Brodie E.L."/>
            <person name="Williams K.H."/>
            <person name="Hubbard S.S."/>
            <person name="Banfield J.F."/>
        </authorList>
    </citation>
    <scope>NUCLEOTIDE SEQUENCE [LARGE SCALE GENOMIC DNA]</scope>
</reference>
<dbReference type="SUPFAM" id="SSF47973">
    <property type="entry name" value="Ribosomal protein S7"/>
    <property type="match status" value="1"/>
</dbReference>
<evidence type="ECO:0000256" key="6">
    <source>
        <dbReference type="HAMAP-Rule" id="MF_00480"/>
    </source>
</evidence>
<dbReference type="InterPro" id="IPR000235">
    <property type="entry name" value="Ribosomal_uS7"/>
</dbReference>
<evidence type="ECO:0000256" key="5">
    <source>
        <dbReference type="ARBA" id="ARBA00023274"/>
    </source>
</evidence>
<keyword evidence="4 6" id="KW-0689">Ribosomal protein</keyword>
<evidence type="ECO:0000256" key="2">
    <source>
        <dbReference type="ARBA" id="ARBA00022730"/>
    </source>
</evidence>
<dbReference type="NCBIfam" id="TIGR01029">
    <property type="entry name" value="rpsG_bact"/>
    <property type="match status" value="1"/>
</dbReference>
<dbReference type="InterPro" id="IPR005717">
    <property type="entry name" value="Ribosomal_uS7_bac/org-type"/>
</dbReference>
<keyword evidence="5 6" id="KW-0687">Ribonucleoprotein</keyword>
<evidence type="ECO:0000256" key="7">
    <source>
        <dbReference type="RuleBase" id="RU003619"/>
    </source>
</evidence>
<dbReference type="GO" id="GO:0000049">
    <property type="term" value="F:tRNA binding"/>
    <property type="evidence" value="ECO:0007669"/>
    <property type="project" value="UniProtKB-UniRule"/>
</dbReference>
<keyword evidence="2 6" id="KW-0699">rRNA-binding</keyword>
<gene>
    <name evidence="6" type="primary">rpsG</name>
    <name evidence="9" type="ORF">A2024_12340</name>
</gene>
<proteinExistence type="inferred from homology"/>
<dbReference type="GO" id="GO:0019843">
    <property type="term" value="F:rRNA binding"/>
    <property type="evidence" value="ECO:0007669"/>
    <property type="project" value="UniProtKB-UniRule"/>
</dbReference>
<accession>A0A1F5RBH5</accession>
<evidence type="ECO:0000256" key="3">
    <source>
        <dbReference type="ARBA" id="ARBA00022884"/>
    </source>
</evidence>
<name>A0A1F5RBH5_9BACT</name>
<dbReference type="GO" id="GO:0006412">
    <property type="term" value="P:translation"/>
    <property type="evidence" value="ECO:0007669"/>
    <property type="project" value="UniProtKB-UniRule"/>
</dbReference>
<comment type="function">
    <text evidence="6">One of the primary rRNA binding proteins, it binds directly to 16S rRNA where it nucleates assembly of the head domain of the 30S subunit. Is located at the subunit interface close to the decoding center, probably blocks exit of the E-site tRNA.</text>
</comment>
<comment type="subunit">
    <text evidence="6">Part of the 30S ribosomal subunit. Contacts proteins S9 and S11.</text>
</comment>
<dbReference type="EMBL" id="MFFM01000035">
    <property type="protein sequence ID" value="OGF11800.1"/>
    <property type="molecule type" value="Genomic_DNA"/>
</dbReference>
<dbReference type="Pfam" id="PF00177">
    <property type="entry name" value="Ribosomal_S7"/>
    <property type="match status" value="1"/>
</dbReference>
<feature type="domain" description="Small ribosomal subunit protein uS7" evidence="8">
    <location>
        <begin position="2"/>
        <end position="149"/>
    </location>
</feature>
<dbReference type="FunFam" id="1.10.455.10:FF:000001">
    <property type="entry name" value="30S ribosomal protein S7"/>
    <property type="match status" value="1"/>
</dbReference>
<dbReference type="PROSITE" id="PS00052">
    <property type="entry name" value="RIBOSOMAL_S7"/>
    <property type="match status" value="1"/>
</dbReference>
<evidence type="ECO:0000256" key="1">
    <source>
        <dbReference type="ARBA" id="ARBA00007151"/>
    </source>
</evidence>
<keyword evidence="3 6" id="KW-0694">RNA-binding</keyword>
<protein>
    <recommendedName>
        <fullName evidence="6">Small ribosomal subunit protein uS7</fullName>
    </recommendedName>
</protein>
<dbReference type="AlphaFoldDB" id="A0A1F5RBH5"/>
<dbReference type="Gene3D" id="1.10.455.10">
    <property type="entry name" value="Ribosomal protein S7 domain"/>
    <property type="match status" value="1"/>
</dbReference>
<dbReference type="InterPro" id="IPR023798">
    <property type="entry name" value="Ribosomal_uS7_dom"/>
</dbReference>
<dbReference type="PIRSF" id="PIRSF002122">
    <property type="entry name" value="RPS7p_RPS7a_RPS5e_RPS7o"/>
    <property type="match status" value="1"/>
</dbReference>
<dbReference type="PANTHER" id="PTHR11205">
    <property type="entry name" value="RIBOSOMAL PROTEIN S7"/>
    <property type="match status" value="1"/>
</dbReference>
<evidence type="ECO:0000256" key="4">
    <source>
        <dbReference type="ARBA" id="ARBA00022980"/>
    </source>
</evidence>
<evidence type="ECO:0000313" key="9">
    <source>
        <dbReference type="EMBL" id="OGF11800.1"/>
    </source>
</evidence>